<dbReference type="PANTHER" id="PTHR21621">
    <property type="entry name" value="RIBOSOMAL PROTEIN S6 MODIFICATION PROTEIN"/>
    <property type="match status" value="1"/>
</dbReference>
<evidence type="ECO:0000313" key="4">
    <source>
        <dbReference type="Proteomes" id="UP000245870"/>
    </source>
</evidence>
<dbReference type="GO" id="GO:0018169">
    <property type="term" value="F:ribosomal S6-glutamic acid ligase activity"/>
    <property type="evidence" value="ECO:0007669"/>
    <property type="project" value="TreeGrafter"/>
</dbReference>
<evidence type="ECO:0000256" key="1">
    <source>
        <dbReference type="PROSITE-ProRule" id="PRU00409"/>
    </source>
</evidence>
<gene>
    <name evidence="3" type="ORF">C7379_12922</name>
</gene>
<accession>A0A2U0TX43</accession>
<dbReference type="InterPro" id="IPR011761">
    <property type="entry name" value="ATP-grasp"/>
</dbReference>
<proteinExistence type="predicted"/>
<dbReference type="PANTHER" id="PTHR21621:SF0">
    <property type="entry name" value="BETA-CITRYLGLUTAMATE SYNTHASE B-RELATED"/>
    <property type="match status" value="1"/>
</dbReference>
<dbReference type="SUPFAM" id="SSF56059">
    <property type="entry name" value="Glutathione synthetase ATP-binding domain-like"/>
    <property type="match status" value="1"/>
</dbReference>
<dbReference type="AlphaFoldDB" id="A0A2U0TX43"/>
<keyword evidence="1" id="KW-0067">ATP-binding</keyword>
<dbReference type="EMBL" id="QENY01000029">
    <property type="protein sequence ID" value="PVX48156.1"/>
    <property type="molecule type" value="Genomic_DNA"/>
</dbReference>
<name>A0A2U0TX43_9BACT</name>
<keyword evidence="1" id="KW-0547">Nucleotide-binding</keyword>
<dbReference type="PROSITE" id="PS50975">
    <property type="entry name" value="ATP_GRASP"/>
    <property type="match status" value="1"/>
</dbReference>
<sequence>MFVTLNFICTRYYYVACTDCFPSSFMVLILTYNFYEQGTDPVTEWLEYFKHPYVKVCLKDFINETNTLSIDSTTKEVLYNSLNLTKEIGSIFYRRFKVNFDFRLSYNLGEINRRLNAETNSELAHLSELFFYLLKDKNWLPKPSVLEVNKEIVLSIAKSCGLYTPRTLISTSKDDLLKFYAKFPIIYKPLNGFSYYTIGEQTYSSYVTEINQKVLTSLPNRFFPSLFQERIKSEYEIRTFYLDGEFYSSAIVPQKKGRKRTVDVKQNYQSSRWVPYNFPDEFKEKIRKLMNTLNLNTGSIDVLKGIDGKYYFLEVNPVGQYLSPSISCGYCVEKNIAEWLIKKDITLNN</sequence>
<evidence type="ECO:0000259" key="2">
    <source>
        <dbReference type="PROSITE" id="PS50975"/>
    </source>
</evidence>
<organism evidence="3 4">
    <name type="scientific">Hallella colorans</name>
    <dbReference type="NCBI Taxonomy" id="1703337"/>
    <lineage>
        <taxon>Bacteria</taxon>
        <taxon>Pseudomonadati</taxon>
        <taxon>Bacteroidota</taxon>
        <taxon>Bacteroidia</taxon>
        <taxon>Bacteroidales</taxon>
        <taxon>Prevotellaceae</taxon>
        <taxon>Hallella</taxon>
    </lineage>
</organism>
<dbReference type="GO" id="GO:0046872">
    <property type="term" value="F:metal ion binding"/>
    <property type="evidence" value="ECO:0007669"/>
    <property type="project" value="InterPro"/>
</dbReference>
<dbReference type="GO" id="GO:0005524">
    <property type="term" value="F:ATP binding"/>
    <property type="evidence" value="ECO:0007669"/>
    <property type="project" value="UniProtKB-UniRule"/>
</dbReference>
<reference evidence="3 4" key="1">
    <citation type="submission" date="2018-05" db="EMBL/GenBank/DDBJ databases">
        <title>Genomic Encyclopedia of Type Strains, Phase IV (KMG-IV): sequencing the most valuable type-strain genomes for metagenomic binning, comparative biology and taxonomic classification.</title>
        <authorList>
            <person name="Goeker M."/>
        </authorList>
    </citation>
    <scope>NUCLEOTIDE SEQUENCE [LARGE SCALE GENOMIC DNA]</scope>
    <source>
        <strain evidence="3 4">DSM 100333</strain>
    </source>
</reference>
<feature type="domain" description="ATP-grasp" evidence="2">
    <location>
        <begin position="154"/>
        <end position="345"/>
    </location>
</feature>
<evidence type="ECO:0000313" key="3">
    <source>
        <dbReference type="EMBL" id="PVX48156.1"/>
    </source>
</evidence>
<dbReference type="Gene3D" id="3.30.470.20">
    <property type="entry name" value="ATP-grasp fold, B domain"/>
    <property type="match status" value="1"/>
</dbReference>
<dbReference type="Proteomes" id="UP000245870">
    <property type="component" value="Unassembled WGS sequence"/>
</dbReference>
<dbReference type="GO" id="GO:0009432">
    <property type="term" value="P:SOS response"/>
    <property type="evidence" value="ECO:0007669"/>
    <property type="project" value="TreeGrafter"/>
</dbReference>
<dbReference type="NCBIfam" id="TIGR04192">
    <property type="entry name" value="GRASP_w_spasm"/>
    <property type="match status" value="1"/>
</dbReference>
<dbReference type="GO" id="GO:0005737">
    <property type="term" value="C:cytoplasm"/>
    <property type="evidence" value="ECO:0007669"/>
    <property type="project" value="TreeGrafter"/>
</dbReference>
<keyword evidence="4" id="KW-1185">Reference proteome</keyword>
<comment type="caution">
    <text evidence="3">The sequence shown here is derived from an EMBL/GenBank/DDBJ whole genome shotgun (WGS) entry which is preliminary data.</text>
</comment>
<dbReference type="InterPro" id="IPR026455">
    <property type="entry name" value="GRASP_w_spasm"/>
</dbReference>
<protein>
    <submittedName>
        <fullName evidence="3">ATP-GRASP peptide maturase of grasp-with-spasm system</fullName>
    </submittedName>
</protein>